<keyword evidence="3" id="KW-1185">Reference proteome</keyword>
<name>L9X9D3_9EURY</name>
<dbReference type="AlphaFoldDB" id="L9X9D3"/>
<gene>
    <name evidence="2" type="ORF">C491_10489</name>
</gene>
<accession>L9X9D3</accession>
<organism evidence="2 3">
    <name type="scientific">Natronococcus amylolyticus DSM 10524</name>
    <dbReference type="NCBI Taxonomy" id="1227497"/>
    <lineage>
        <taxon>Archaea</taxon>
        <taxon>Methanobacteriati</taxon>
        <taxon>Methanobacteriota</taxon>
        <taxon>Stenosarchaea group</taxon>
        <taxon>Halobacteria</taxon>
        <taxon>Halobacteriales</taxon>
        <taxon>Natrialbaceae</taxon>
        <taxon>Natronococcus</taxon>
    </lineage>
</organism>
<dbReference type="EMBL" id="AOIB01000021">
    <property type="protein sequence ID" value="ELY58217.1"/>
    <property type="molecule type" value="Genomic_DNA"/>
</dbReference>
<evidence type="ECO:0000313" key="2">
    <source>
        <dbReference type="EMBL" id="ELY58217.1"/>
    </source>
</evidence>
<protein>
    <recommendedName>
        <fullName evidence="1">DUF7344 domain-containing protein</fullName>
    </recommendedName>
</protein>
<dbReference type="OrthoDB" id="206151at2157"/>
<comment type="caution">
    <text evidence="2">The sequence shown here is derived from an EMBL/GenBank/DDBJ whole genome shotgun (WGS) entry which is preliminary data.</text>
</comment>
<dbReference type="Pfam" id="PF24035">
    <property type="entry name" value="DUF7344"/>
    <property type="match status" value="1"/>
</dbReference>
<evidence type="ECO:0000313" key="3">
    <source>
        <dbReference type="Proteomes" id="UP000011688"/>
    </source>
</evidence>
<feature type="domain" description="DUF7344" evidence="1">
    <location>
        <begin position="24"/>
        <end position="102"/>
    </location>
</feature>
<evidence type="ECO:0000259" key="1">
    <source>
        <dbReference type="Pfam" id="PF24035"/>
    </source>
</evidence>
<dbReference type="InterPro" id="IPR055768">
    <property type="entry name" value="DUF7344"/>
</dbReference>
<dbReference type="RefSeq" id="WP_005555912.1">
    <property type="nucleotide sequence ID" value="NZ_AOIB01000021.1"/>
</dbReference>
<proteinExistence type="predicted"/>
<sequence>MVRTSNDAADRCVGREELSDRDRHELLAADRRRVALAILAEYTEPFGIDELAVAVANREAELETDDEERPSVERVALTLHHAHLPWLADAGVIEYEPESRRIDSGNFSLESLRRN</sequence>
<dbReference type="Proteomes" id="UP000011688">
    <property type="component" value="Unassembled WGS sequence"/>
</dbReference>
<dbReference type="eggNOG" id="arCOG03828">
    <property type="taxonomic scope" value="Archaea"/>
</dbReference>
<reference evidence="2 3" key="1">
    <citation type="journal article" date="2014" name="PLoS Genet.">
        <title>Phylogenetically driven sequencing of extremely halophilic archaea reveals strategies for static and dynamic osmo-response.</title>
        <authorList>
            <person name="Becker E.A."/>
            <person name="Seitzer P.M."/>
            <person name="Tritt A."/>
            <person name="Larsen D."/>
            <person name="Krusor M."/>
            <person name="Yao A.I."/>
            <person name="Wu D."/>
            <person name="Madern D."/>
            <person name="Eisen J.A."/>
            <person name="Darling A.E."/>
            <person name="Facciotti M.T."/>
        </authorList>
    </citation>
    <scope>NUCLEOTIDE SEQUENCE [LARGE SCALE GENOMIC DNA]</scope>
    <source>
        <strain evidence="2 3">DSM 10524</strain>
    </source>
</reference>